<dbReference type="EMBL" id="JAVKGS010000001">
    <property type="protein sequence ID" value="MDR5690751.1"/>
    <property type="molecule type" value="Genomic_DNA"/>
</dbReference>
<sequence>MNTALTAHRSTAQPAHAVRAGAGRLQERLARRAGLALLAWSRASEARRLREDPRRRAELQREADRLRESNFTTLALLARTL</sequence>
<evidence type="ECO:0000313" key="1">
    <source>
        <dbReference type="EMBL" id="MDR5690751.1"/>
    </source>
</evidence>
<evidence type="ECO:0000313" key="2">
    <source>
        <dbReference type="Proteomes" id="UP001260072"/>
    </source>
</evidence>
<dbReference type="Proteomes" id="UP001260072">
    <property type="component" value="Unassembled WGS sequence"/>
</dbReference>
<dbReference type="RefSeq" id="WP_310519453.1">
    <property type="nucleotide sequence ID" value="NZ_BAABBS010000001.1"/>
</dbReference>
<proteinExistence type="predicted"/>
<keyword evidence="2" id="KW-1185">Reference proteome</keyword>
<reference evidence="2" key="1">
    <citation type="submission" date="2023-07" db="EMBL/GenBank/DDBJ databases">
        <title>Description of three actinobacteria isolated from air of manufacturing shop in a pharmaceutical factory.</title>
        <authorList>
            <person name="Zhang D.-F."/>
        </authorList>
    </citation>
    <scope>NUCLEOTIDE SEQUENCE [LARGE SCALE GENOMIC DNA]</scope>
    <source>
        <strain evidence="2">CCTCC AB 2011122</strain>
    </source>
</reference>
<organism evidence="1 2">
    <name type="scientific">Agromyces indicus</name>
    <dbReference type="NCBI Taxonomy" id="758919"/>
    <lineage>
        <taxon>Bacteria</taxon>
        <taxon>Bacillati</taxon>
        <taxon>Actinomycetota</taxon>
        <taxon>Actinomycetes</taxon>
        <taxon>Micrococcales</taxon>
        <taxon>Microbacteriaceae</taxon>
        <taxon>Agromyces</taxon>
    </lineage>
</organism>
<comment type="caution">
    <text evidence="1">The sequence shown here is derived from an EMBL/GenBank/DDBJ whole genome shotgun (WGS) entry which is preliminary data.</text>
</comment>
<protein>
    <submittedName>
        <fullName evidence="1">Uncharacterized protein</fullName>
    </submittedName>
</protein>
<gene>
    <name evidence="1" type="ORF">RH861_01610</name>
</gene>
<accession>A0ABU1FG65</accession>
<name>A0ABU1FG65_9MICO</name>